<dbReference type="InterPro" id="IPR011990">
    <property type="entry name" value="TPR-like_helical_dom_sf"/>
</dbReference>
<dbReference type="InterPro" id="IPR019734">
    <property type="entry name" value="TPR_rpt"/>
</dbReference>
<dbReference type="EMBL" id="JARVCO010000012">
    <property type="protein sequence ID" value="MDZ8120112.1"/>
    <property type="molecule type" value="Genomic_DNA"/>
</dbReference>
<feature type="chain" id="PRO_5046708505" evidence="1">
    <location>
        <begin position="29"/>
        <end position="940"/>
    </location>
</feature>
<dbReference type="Pfam" id="PF13174">
    <property type="entry name" value="TPR_6"/>
    <property type="match status" value="3"/>
</dbReference>
<evidence type="ECO:0000313" key="3">
    <source>
        <dbReference type="Proteomes" id="UP001290861"/>
    </source>
</evidence>
<reference evidence="2 3" key="1">
    <citation type="journal article" date="2024" name="Appl. Environ. Microbiol.">
        <title>Pontiella agarivorans sp. nov., a novel marine anaerobic bacterium capable of degrading macroalgal polysaccharides and fixing nitrogen.</title>
        <authorList>
            <person name="Liu N."/>
            <person name="Kivenson V."/>
            <person name="Peng X."/>
            <person name="Cui Z."/>
            <person name="Lankiewicz T.S."/>
            <person name="Gosselin K.M."/>
            <person name="English C.J."/>
            <person name="Blair E.M."/>
            <person name="O'Malley M.A."/>
            <person name="Valentine D.L."/>
        </authorList>
    </citation>
    <scope>NUCLEOTIDE SEQUENCE [LARGE SCALE GENOMIC DNA]</scope>
    <source>
        <strain evidence="2 3">NLcol2</strain>
    </source>
</reference>
<dbReference type="Gene3D" id="1.25.40.10">
    <property type="entry name" value="Tetratricopeptide repeat domain"/>
    <property type="match status" value="5"/>
</dbReference>
<dbReference type="SMART" id="SM00028">
    <property type="entry name" value="TPR"/>
    <property type="match status" value="5"/>
</dbReference>
<proteinExistence type="predicted"/>
<comment type="caution">
    <text evidence="2">The sequence shown here is derived from an EMBL/GenBank/DDBJ whole genome shotgun (WGS) entry which is preliminary data.</text>
</comment>
<evidence type="ECO:0000256" key="1">
    <source>
        <dbReference type="SAM" id="SignalP"/>
    </source>
</evidence>
<sequence length="940" mass="107952">MKFFCRSYGHALKTVLLVVALSTGTSFAQDYSSMGITDLVASADRMLQRWDYRGAIPALKEVINRTAPLTDPQGKETCQTCRFQLARAYYRVGDAPAGVKVLDEYLANEPRKRERMALRMMAQGFFDTEEWDKIEEISSRLLGFPDLEKEDLYNANLLLGQARFRLEKWAEAVEPLAYAADYAKDPHVEQLCQIMVVRALVEAENWRQLFGWVQRVYRTEAKYDITLNLTLMKAGRARFEDEDFLNALLLYRMVLPREKLLDHADKRIASLSAKLDADVKRGIPESDIQERRNEIDDIRESQKVLRDLPAYEDEVTFRIGQIYAEVKRYWEGYVLFDKLYQNDRVSEIGEASMLQSVLILYDIGQVAKAEKRILLYLQENPDGRYARTLLTMLLRDNLVKQNFNRVTEMRDNIEVLPQTDDSTELELQSDLNYMLAFGYFQKQDYKAAGEQFGVIIDNYPQSSHFGDSIYYRGMTYMMQANYAMALKDFQKYQTENEYGEHLSASLFREGVCRFGLEEIAEAEAVFSRFIEKFPEDVLVSEAYSMRGDIEAAKEATNEDPYTLDRALADYRKGIDKATTSMQASYAAFQAAKVYKLEYKWQEIIDLMNYYQDRWEEQADVAESTFWKGQAQIELGQVDEAVTAYLDAIERFGNEAEKNGVDKIIHELVSISNVHLSEGDRDSLSLRVKLKLTNIDPHYEVLRLRLQVTQVLLEGEDIAAAFGAELLEDDVPLKLTTPASLALMCDAAADMGDVEQMKRLSEYFIGNFEESDLLWHAYRAKTFMYLAEENYKDVLWSIDEAQGMFGAEPHMGWAQIIKADTEFKMGRLEEAEASYNMILGVPEWRGPLFAEAMFGMGNCAMAAGDLEKAHSFYQRVYLLFKSYSDGDWAAKGYLAAADVLKKMGREEDAVKTLQAMLEDVYTNTNPLAEQVRLQLKKYEGQ</sequence>
<evidence type="ECO:0000313" key="2">
    <source>
        <dbReference type="EMBL" id="MDZ8120112.1"/>
    </source>
</evidence>
<keyword evidence="1" id="KW-0732">Signal</keyword>
<protein>
    <submittedName>
        <fullName evidence="2">Tetratricopeptide repeat protein</fullName>
    </submittedName>
</protein>
<organism evidence="2 3">
    <name type="scientific">Pontiella agarivorans</name>
    <dbReference type="NCBI Taxonomy" id="3038953"/>
    <lineage>
        <taxon>Bacteria</taxon>
        <taxon>Pseudomonadati</taxon>
        <taxon>Kiritimatiellota</taxon>
        <taxon>Kiritimatiellia</taxon>
        <taxon>Kiritimatiellales</taxon>
        <taxon>Pontiellaceae</taxon>
        <taxon>Pontiella</taxon>
    </lineage>
</organism>
<dbReference type="SUPFAM" id="SSF48452">
    <property type="entry name" value="TPR-like"/>
    <property type="match status" value="3"/>
</dbReference>
<dbReference type="Proteomes" id="UP001290861">
    <property type="component" value="Unassembled WGS sequence"/>
</dbReference>
<accession>A0ABU5N100</accession>
<dbReference type="Pfam" id="PF13432">
    <property type="entry name" value="TPR_16"/>
    <property type="match status" value="1"/>
</dbReference>
<dbReference type="RefSeq" id="WP_322609887.1">
    <property type="nucleotide sequence ID" value="NZ_JARVCO010000012.1"/>
</dbReference>
<feature type="signal peptide" evidence="1">
    <location>
        <begin position="1"/>
        <end position="28"/>
    </location>
</feature>
<name>A0ABU5N100_9BACT</name>
<keyword evidence="3" id="KW-1185">Reference proteome</keyword>
<gene>
    <name evidence="2" type="ORF">P9H32_15885</name>
</gene>